<dbReference type="GO" id="GO:0016460">
    <property type="term" value="C:myosin II complex"/>
    <property type="evidence" value="ECO:0007669"/>
    <property type="project" value="TreeGrafter"/>
</dbReference>
<keyword evidence="8" id="KW-0496">Mitochondrion</keyword>
<accession>A0A3P3YIB7</accession>
<comment type="subcellular location">
    <subcellularLocation>
        <location evidence="1">Cytoplasm</location>
        <location evidence="1">Cytoskeleton</location>
    </subcellularLocation>
</comment>
<keyword evidence="3" id="KW-0677">Repeat</keyword>
<feature type="domain" description="EF-hand" evidence="7">
    <location>
        <begin position="215"/>
        <end position="250"/>
    </location>
</feature>
<feature type="domain" description="EF-hand" evidence="7">
    <location>
        <begin position="252"/>
        <end position="287"/>
    </location>
</feature>
<name>A0A3P3YIB7_PLABS</name>
<evidence type="ECO:0000256" key="1">
    <source>
        <dbReference type="ARBA" id="ARBA00004245"/>
    </source>
</evidence>
<comment type="similarity">
    <text evidence="2">Belongs to the centrin family.</text>
</comment>
<dbReference type="InterPro" id="IPR018247">
    <property type="entry name" value="EF_Hand_1_Ca_BS"/>
</dbReference>
<evidence type="ECO:0000259" key="7">
    <source>
        <dbReference type="PROSITE" id="PS50222"/>
    </source>
</evidence>
<dbReference type="PROSITE" id="PS00303">
    <property type="entry name" value="S100_CABP"/>
    <property type="match status" value="1"/>
</dbReference>
<evidence type="ECO:0000256" key="4">
    <source>
        <dbReference type="ARBA" id="ARBA00022837"/>
    </source>
</evidence>
<geneLocation type="mitochondrion" evidence="8"/>
<evidence type="ECO:0000256" key="6">
    <source>
        <dbReference type="SAM" id="MobiDB-lite"/>
    </source>
</evidence>
<dbReference type="PROSITE" id="PS50222">
    <property type="entry name" value="EF_HAND_2"/>
    <property type="match status" value="4"/>
</dbReference>
<dbReference type="SMART" id="SM00054">
    <property type="entry name" value="EFh"/>
    <property type="match status" value="4"/>
</dbReference>
<feature type="region of interest" description="Disordered" evidence="6">
    <location>
        <begin position="1"/>
        <end position="57"/>
    </location>
</feature>
<dbReference type="PROSITE" id="PS00018">
    <property type="entry name" value="EF_HAND_1"/>
    <property type="match status" value="3"/>
</dbReference>
<evidence type="ECO:0000256" key="3">
    <source>
        <dbReference type="ARBA" id="ARBA00022737"/>
    </source>
</evidence>
<dbReference type="EMBL" id="OVEO01000013">
    <property type="protein sequence ID" value="SPQ99938.1"/>
    <property type="molecule type" value="Genomic_DNA"/>
</dbReference>
<protein>
    <recommendedName>
        <fullName evidence="7">EF-hand domain-containing protein</fullName>
    </recommendedName>
</protein>
<dbReference type="GO" id="GO:0005509">
    <property type="term" value="F:calcium ion binding"/>
    <property type="evidence" value="ECO:0007669"/>
    <property type="project" value="InterPro"/>
</dbReference>
<organism evidence="8 9">
    <name type="scientific">Plasmodiophora brassicae</name>
    <name type="common">Clubroot disease agent</name>
    <dbReference type="NCBI Taxonomy" id="37360"/>
    <lineage>
        <taxon>Eukaryota</taxon>
        <taxon>Sar</taxon>
        <taxon>Rhizaria</taxon>
        <taxon>Endomyxa</taxon>
        <taxon>Phytomyxea</taxon>
        <taxon>Plasmodiophorida</taxon>
        <taxon>Plasmodiophoridae</taxon>
        <taxon>Plasmodiophora</taxon>
    </lineage>
</organism>
<dbReference type="InterPro" id="IPR002048">
    <property type="entry name" value="EF_hand_dom"/>
</dbReference>
<proteinExistence type="inferred from homology"/>
<dbReference type="Pfam" id="PF13499">
    <property type="entry name" value="EF-hand_7"/>
    <property type="match status" value="2"/>
</dbReference>
<keyword evidence="5" id="KW-0963">Cytoplasm</keyword>
<evidence type="ECO:0000313" key="8">
    <source>
        <dbReference type="EMBL" id="SPQ99938.1"/>
    </source>
</evidence>
<evidence type="ECO:0000256" key="2">
    <source>
        <dbReference type="ARBA" id="ARBA00005253"/>
    </source>
</evidence>
<dbReference type="SUPFAM" id="SSF47473">
    <property type="entry name" value="EF-hand"/>
    <property type="match status" value="1"/>
</dbReference>
<keyword evidence="5" id="KW-0206">Cytoskeleton</keyword>
<dbReference type="FunFam" id="1.10.238.10:FF:000001">
    <property type="entry name" value="Calmodulin 1"/>
    <property type="match status" value="1"/>
</dbReference>
<evidence type="ECO:0000256" key="5">
    <source>
        <dbReference type="ARBA" id="ARBA00023212"/>
    </source>
</evidence>
<evidence type="ECO:0000313" key="9">
    <source>
        <dbReference type="Proteomes" id="UP000290189"/>
    </source>
</evidence>
<keyword evidence="4" id="KW-0106">Calcium</keyword>
<dbReference type="AlphaFoldDB" id="A0A3P3YIB7"/>
<dbReference type="PANTHER" id="PTHR23048:SF59">
    <property type="entry name" value="EF-HAND SUPERFAMILY PROTEIN"/>
    <property type="match status" value="1"/>
</dbReference>
<dbReference type="Proteomes" id="UP000290189">
    <property type="component" value="Unassembled WGS sequence"/>
</dbReference>
<feature type="domain" description="EF-hand" evidence="7">
    <location>
        <begin position="179"/>
        <end position="214"/>
    </location>
</feature>
<dbReference type="InterPro" id="IPR050230">
    <property type="entry name" value="CALM/Myosin/TropC-like"/>
</dbReference>
<dbReference type="CDD" id="cd00051">
    <property type="entry name" value="EFh"/>
    <property type="match status" value="2"/>
</dbReference>
<dbReference type="InterPro" id="IPR001751">
    <property type="entry name" value="S100/CaBP7/8-like_CS"/>
</dbReference>
<dbReference type="Gene3D" id="1.10.238.10">
    <property type="entry name" value="EF-hand"/>
    <property type="match status" value="2"/>
</dbReference>
<gene>
    <name evidence="8" type="ORF">PLBR_LOCUS7153</name>
</gene>
<sequence>MHGKASETLTGGPCEDTDEKVAGANGHHVVDEASEVGPVRTARKKAAPVRKPSGQRPVHVAKYGDEDYWSFQVRECRPADLGHMCRECKKPITALGDLIAERRGARVQMRYHRACFSDDGDPRSQDSAKLSKWYARRDSGQPKVPTWMRHVGEGGAGAGQQSVKNGVRVVYERPGLSSEEIEELHEAFNLFDTDGTGEIDPQELKQAMQSLGYDVKNQMVYQVLESLDKDGDKRINFNEFLDMMTARMSSKDSREDIMKVFRLFDDDNKGKISLDNLRRVARELGEDMNEEELKEMITRADLDGDGMINEDEFYNIMTKKTFQ</sequence>
<feature type="domain" description="EF-hand" evidence="7">
    <location>
        <begin position="288"/>
        <end position="323"/>
    </location>
</feature>
<dbReference type="InterPro" id="IPR011992">
    <property type="entry name" value="EF-hand-dom_pair"/>
</dbReference>
<reference evidence="8 9" key="1">
    <citation type="submission" date="2018-03" db="EMBL/GenBank/DDBJ databases">
        <authorList>
            <person name="Fogelqvist J."/>
        </authorList>
    </citation>
    <scope>NUCLEOTIDE SEQUENCE [LARGE SCALE GENOMIC DNA]</scope>
</reference>
<dbReference type="PANTHER" id="PTHR23048">
    <property type="entry name" value="MYOSIN LIGHT CHAIN 1, 3"/>
    <property type="match status" value="1"/>
</dbReference>